<accession>A0A1H7YCF3</accession>
<feature type="transmembrane region" description="Helical" evidence="1">
    <location>
        <begin position="47"/>
        <end position="66"/>
    </location>
</feature>
<keyword evidence="3" id="KW-1185">Reference proteome</keyword>
<evidence type="ECO:0000313" key="3">
    <source>
        <dbReference type="Proteomes" id="UP000198953"/>
    </source>
</evidence>
<sequence length="68" mass="7209">MRFLKGFGRFWYDFIVGDDWKIAAAVVAALALTLGVVLAGLPATGAALAGGVLLLLFFVVSVVIDVRR</sequence>
<feature type="transmembrane region" description="Helical" evidence="1">
    <location>
        <begin position="20"/>
        <end position="41"/>
    </location>
</feature>
<gene>
    <name evidence="2" type="ORF">SAMN05660976_05119</name>
</gene>
<dbReference type="AlphaFoldDB" id="A0A1H7YCF3"/>
<name>A0A1H7YCF3_9ACTN</name>
<evidence type="ECO:0000256" key="1">
    <source>
        <dbReference type="SAM" id="Phobius"/>
    </source>
</evidence>
<organism evidence="2 3">
    <name type="scientific">Nonomuraea pusilla</name>
    <dbReference type="NCBI Taxonomy" id="46177"/>
    <lineage>
        <taxon>Bacteria</taxon>
        <taxon>Bacillati</taxon>
        <taxon>Actinomycetota</taxon>
        <taxon>Actinomycetes</taxon>
        <taxon>Streptosporangiales</taxon>
        <taxon>Streptosporangiaceae</taxon>
        <taxon>Nonomuraea</taxon>
    </lineage>
</organism>
<keyword evidence="1" id="KW-0812">Transmembrane</keyword>
<evidence type="ECO:0000313" key="2">
    <source>
        <dbReference type="EMBL" id="SEM43008.1"/>
    </source>
</evidence>
<reference evidence="2 3" key="1">
    <citation type="submission" date="2016-10" db="EMBL/GenBank/DDBJ databases">
        <authorList>
            <person name="de Groot N.N."/>
        </authorList>
    </citation>
    <scope>NUCLEOTIDE SEQUENCE [LARGE SCALE GENOMIC DNA]</scope>
    <source>
        <strain evidence="2 3">DSM 43357</strain>
    </source>
</reference>
<protein>
    <submittedName>
        <fullName evidence="2">Uncharacterized protein</fullName>
    </submittedName>
</protein>
<proteinExistence type="predicted"/>
<keyword evidence="1" id="KW-1133">Transmembrane helix</keyword>
<keyword evidence="1" id="KW-0472">Membrane</keyword>
<dbReference type="RefSeq" id="WP_091103254.1">
    <property type="nucleotide sequence ID" value="NZ_FOBF01000013.1"/>
</dbReference>
<dbReference type="EMBL" id="FOBF01000013">
    <property type="protein sequence ID" value="SEM43008.1"/>
    <property type="molecule type" value="Genomic_DNA"/>
</dbReference>
<dbReference type="Proteomes" id="UP000198953">
    <property type="component" value="Unassembled WGS sequence"/>
</dbReference>
<dbReference type="STRING" id="46177.SAMN05660976_05119"/>